<dbReference type="PANTHER" id="PTHR43791">
    <property type="entry name" value="PERMEASE-RELATED"/>
    <property type="match status" value="1"/>
</dbReference>
<evidence type="ECO:0000256" key="2">
    <source>
        <dbReference type="ARBA" id="ARBA00022448"/>
    </source>
</evidence>
<dbReference type="Gene3D" id="1.20.1250.20">
    <property type="entry name" value="MFS general substrate transporter like domains"/>
    <property type="match status" value="1"/>
</dbReference>
<dbReference type="GO" id="GO:0022857">
    <property type="term" value="F:transmembrane transporter activity"/>
    <property type="evidence" value="ECO:0007669"/>
    <property type="project" value="InterPro"/>
</dbReference>
<evidence type="ECO:0000313" key="8">
    <source>
        <dbReference type="EMBL" id="KAK1460129.1"/>
    </source>
</evidence>
<feature type="transmembrane region" description="Helical" evidence="7">
    <location>
        <begin position="453"/>
        <end position="475"/>
    </location>
</feature>
<dbReference type="Pfam" id="PF07690">
    <property type="entry name" value="MFS_1"/>
    <property type="match status" value="1"/>
</dbReference>
<accession>A0AAI9UKI3</accession>
<comment type="subcellular location">
    <subcellularLocation>
        <location evidence="1">Membrane</location>
        <topology evidence="1">Multi-pass membrane protein</topology>
    </subcellularLocation>
</comment>
<keyword evidence="5 7" id="KW-0472">Membrane</keyword>
<feature type="transmembrane region" description="Helical" evidence="7">
    <location>
        <begin position="543"/>
        <end position="562"/>
    </location>
</feature>
<organism evidence="8 9">
    <name type="scientific">Colletotrichum melonis</name>
    <dbReference type="NCBI Taxonomy" id="1209925"/>
    <lineage>
        <taxon>Eukaryota</taxon>
        <taxon>Fungi</taxon>
        <taxon>Dikarya</taxon>
        <taxon>Ascomycota</taxon>
        <taxon>Pezizomycotina</taxon>
        <taxon>Sordariomycetes</taxon>
        <taxon>Hypocreomycetidae</taxon>
        <taxon>Glomerellales</taxon>
        <taxon>Glomerellaceae</taxon>
        <taxon>Colletotrichum</taxon>
        <taxon>Colletotrichum acutatum species complex</taxon>
    </lineage>
</organism>
<dbReference type="PANTHER" id="PTHR43791:SF65">
    <property type="entry name" value="MAJOR FACILITATOR SUPERFAMILY (MFS) PROFILE DOMAIN-CONTAINING PROTEIN-RELATED"/>
    <property type="match status" value="1"/>
</dbReference>
<feature type="region of interest" description="Disordered" evidence="6">
    <location>
        <begin position="1"/>
        <end position="31"/>
    </location>
</feature>
<keyword evidence="3 7" id="KW-0812">Transmembrane</keyword>
<keyword evidence="4 7" id="KW-1133">Transmembrane helix</keyword>
<comment type="caution">
    <text evidence="8">The sequence shown here is derived from an EMBL/GenBank/DDBJ whole genome shotgun (WGS) entry which is preliminary data.</text>
</comment>
<dbReference type="InterPro" id="IPR036259">
    <property type="entry name" value="MFS_trans_sf"/>
</dbReference>
<gene>
    <name evidence="8" type="ORF">CMEL01_03128</name>
</gene>
<feature type="transmembrane region" description="Helical" evidence="7">
    <location>
        <begin position="426"/>
        <end position="447"/>
    </location>
</feature>
<dbReference type="EMBL" id="MLGG01000013">
    <property type="protein sequence ID" value="KAK1460129.1"/>
    <property type="molecule type" value="Genomic_DNA"/>
</dbReference>
<dbReference type="FunFam" id="1.20.1250.20:FF:000106">
    <property type="entry name" value="MFS transporter, putative"/>
    <property type="match status" value="1"/>
</dbReference>
<dbReference type="GO" id="GO:0016020">
    <property type="term" value="C:membrane"/>
    <property type="evidence" value="ECO:0007669"/>
    <property type="project" value="UniProtKB-SubCell"/>
</dbReference>
<sequence length="591" mass="67956">MSEKQIVEQSSASKPESKKDNDTINLEATDEEIEQTKNRILRDQADLRQQDAPIIPILSFFKKKNGYDPSAIATQPSVYDHPSTAKFFQPHPKYENLHRFDPTFRWSWGEELPLITKMDWRVTLWACLAFFALDLPRGNLSQANSASFLENLGMNTNDYNLGNTVFQISFLCAELPSQMVSKKLGPDRWIPFIMCSWSLVSGCQFWLSGRTSFLVCRALLGVLQGGFIPDVVLYLTYFFKSTELPFRLAMFWTVRRITDIVAPLLALGVLRMDGINGYEGWRWLFLIEGIITLSISVWSWFAMAASPTQTKAWWRPNGWFNEQEEKILVNRILRDDPSKCDMHNRQAITPKLLLKSLADWELWPIYIFGLLWEIPAGPPDQYLTLTLRNLGFNTNDTNLLSIPPQFLGAIFMLIMTYLSEIWDTRALFGAFTQLWYLPNLIAMAVLPADASPWVQYAVVTVLLSYPSPHAMHVSWASRNSHSVRTRAVSAALYNMMVQLARVIYSNIYREDDRPECECCGIASYLSWKADKICNNEDRRGNRVLIGICCMNICVYLIAKAFYMWCNNKREKEWNAMTEEASFLTVPCKVHC</sequence>
<feature type="transmembrane region" description="Helical" evidence="7">
    <location>
        <begin position="402"/>
        <end position="419"/>
    </location>
</feature>
<reference evidence="8 9" key="1">
    <citation type="submission" date="2016-10" db="EMBL/GenBank/DDBJ databases">
        <title>The genome sequence of Colletotrichum fioriniae PJ7.</title>
        <authorList>
            <person name="Baroncelli R."/>
        </authorList>
    </citation>
    <scope>NUCLEOTIDE SEQUENCE [LARGE SCALE GENOMIC DNA]</scope>
    <source>
        <strain evidence="8">Col 31</strain>
    </source>
</reference>
<evidence type="ECO:0000256" key="7">
    <source>
        <dbReference type="SAM" id="Phobius"/>
    </source>
</evidence>
<proteinExistence type="predicted"/>
<evidence type="ECO:0000256" key="5">
    <source>
        <dbReference type="ARBA" id="ARBA00023136"/>
    </source>
</evidence>
<dbReference type="InterPro" id="IPR011701">
    <property type="entry name" value="MFS"/>
</dbReference>
<dbReference type="AlphaFoldDB" id="A0AAI9UKI3"/>
<evidence type="ECO:0000256" key="1">
    <source>
        <dbReference type="ARBA" id="ARBA00004141"/>
    </source>
</evidence>
<evidence type="ECO:0000313" key="9">
    <source>
        <dbReference type="Proteomes" id="UP001239795"/>
    </source>
</evidence>
<dbReference type="SUPFAM" id="SSF103473">
    <property type="entry name" value="MFS general substrate transporter"/>
    <property type="match status" value="1"/>
</dbReference>
<evidence type="ECO:0000256" key="4">
    <source>
        <dbReference type="ARBA" id="ARBA00022989"/>
    </source>
</evidence>
<evidence type="ECO:0000256" key="3">
    <source>
        <dbReference type="ARBA" id="ARBA00022692"/>
    </source>
</evidence>
<protein>
    <submittedName>
        <fullName evidence="8">Major facilitator superfamily transporter</fullName>
    </submittedName>
</protein>
<keyword evidence="2" id="KW-0813">Transport</keyword>
<keyword evidence="9" id="KW-1185">Reference proteome</keyword>
<feature type="transmembrane region" description="Helical" evidence="7">
    <location>
        <begin position="249"/>
        <end position="270"/>
    </location>
</feature>
<evidence type="ECO:0000256" key="6">
    <source>
        <dbReference type="SAM" id="MobiDB-lite"/>
    </source>
</evidence>
<feature type="transmembrane region" description="Helical" evidence="7">
    <location>
        <begin position="214"/>
        <end position="237"/>
    </location>
</feature>
<feature type="transmembrane region" description="Helical" evidence="7">
    <location>
        <begin position="282"/>
        <end position="301"/>
    </location>
</feature>
<name>A0AAI9UKI3_9PEZI</name>
<dbReference type="Proteomes" id="UP001239795">
    <property type="component" value="Unassembled WGS sequence"/>
</dbReference>